<comment type="caution">
    <text evidence="1">The sequence shown here is derived from an EMBL/GenBank/DDBJ whole genome shotgun (WGS) entry which is preliminary data.</text>
</comment>
<name>A0ABS7C4A2_9BACL</name>
<protein>
    <recommendedName>
        <fullName evidence="3">50S ribosomal protein L33</fullName>
    </recommendedName>
</protein>
<sequence>MAVSREQARKLCGKQVYALKKDGSMVSGKLVQIKGNRLIIAQEKGKNVKTKAFLPLVLFDLLAIGTEPFGFGGGFGFGPFGGFGDPFFF</sequence>
<accession>A0ABS7C4A2</accession>
<evidence type="ECO:0008006" key="3">
    <source>
        <dbReference type="Google" id="ProtNLM"/>
    </source>
</evidence>
<reference evidence="1 2" key="1">
    <citation type="submission" date="2021-07" db="EMBL/GenBank/DDBJ databases">
        <title>Paenibacillus radiodurans sp. nov., isolated from the southeastern edge of Tengger Desert.</title>
        <authorList>
            <person name="Zhang G."/>
        </authorList>
    </citation>
    <scope>NUCLEOTIDE SEQUENCE [LARGE SCALE GENOMIC DNA]</scope>
    <source>
        <strain evidence="1 2">CCM 7311</strain>
    </source>
</reference>
<dbReference type="EMBL" id="JAHZIK010000426">
    <property type="protein sequence ID" value="MBW7455752.1"/>
    <property type="molecule type" value="Genomic_DNA"/>
</dbReference>
<evidence type="ECO:0000313" key="2">
    <source>
        <dbReference type="Proteomes" id="UP001519887"/>
    </source>
</evidence>
<gene>
    <name evidence="1" type="ORF">K0U00_17130</name>
</gene>
<dbReference type="RefSeq" id="WP_210037334.1">
    <property type="nucleotide sequence ID" value="NZ_JBHLVU010000004.1"/>
</dbReference>
<organism evidence="1 2">
    <name type="scientific">Paenibacillus sepulcri</name>
    <dbReference type="NCBI Taxonomy" id="359917"/>
    <lineage>
        <taxon>Bacteria</taxon>
        <taxon>Bacillati</taxon>
        <taxon>Bacillota</taxon>
        <taxon>Bacilli</taxon>
        <taxon>Bacillales</taxon>
        <taxon>Paenibacillaceae</taxon>
        <taxon>Paenibacillus</taxon>
    </lineage>
</organism>
<evidence type="ECO:0000313" key="1">
    <source>
        <dbReference type="EMBL" id="MBW7455752.1"/>
    </source>
</evidence>
<keyword evidence="2" id="KW-1185">Reference proteome</keyword>
<proteinExistence type="predicted"/>
<dbReference type="Proteomes" id="UP001519887">
    <property type="component" value="Unassembled WGS sequence"/>
</dbReference>